<gene>
    <name evidence="1" type="ORF">SAMN05660349_01171</name>
</gene>
<proteinExistence type="predicted"/>
<protein>
    <submittedName>
        <fullName evidence="1">Uncharacterized protein</fullName>
    </submittedName>
</protein>
<evidence type="ECO:0000313" key="2">
    <source>
        <dbReference type="Proteomes" id="UP000190852"/>
    </source>
</evidence>
<accession>A0A1T5B9U0</accession>
<name>A0A1T5B9U0_9BACT</name>
<dbReference type="EMBL" id="FUYQ01000006">
    <property type="protein sequence ID" value="SKB43730.1"/>
    <property type="molecule type" value="Genomic_DNA"/>
</dbReference>
<reference evidence="2" key="1">
    <citation type="submission" date="2017-02" db="EMBL/GenBank/DDBJ databases">
        <authorList>
            <person name="Varghese N."/>
            <person name="Submissions S."/>
        </authorList>
    </citation>
    <scope>NUCLEOTIDE SEQUENCE [LARGE SCALE GENOMIC DNA]</scope>
    <source>
        <strain evidence="2">DSM 24967</strain>
    </source>
</reference>
<evidence type="ECO:0000313" key="1">
    <source>
        <dbReference type="EMBL" id="SKB43730.1"/>
    </source>
</evidence>
<organism evidence="1 2">
    <name type="scientific">Parabacteroides chartae</name>
    <dbReference type="NCBI Taxonomy" id="1037355"/>
    <lineage>
        <taxon>Bacteria</taxon>
        <taxon>Pseudomonadati</taxon>
        <taxon>Bacteroidota</taxon>
        <taxon>Bacteroidia</taxon>
        <taxon>Bacteroidales</taxon>
        <taxon>Tannerellaceae</taxon>
        <taxon>Parabacteroides</taxon>
    </lineage>
</organism>
<dbReference type="AlphaFoldDB" id="A0A1T5B9U0"/>
<sequence length="42" mass="5044">MNKKDKILKFKINCIIIYHELYMHKSKKINISISFWMLLGCG</sequence>
<keyword evidence="2" id="KW-1185">Reference proteome</keyword>
<dbReference type="Proteomes" id="UP000190852">
    <property type="component" value="Unassembled WGS sequence"/>
</dbReference>